<accession>A0A5J6THN9</accession>
<reference evidence="1 2" key="1">
    <citation type="submission" date="2019-07" db="EMBL/GenBank/DDBJ databases">
        <authorList>
            <person name="Divens A.M."/>
            <person name="Garlena R.A."/>
            <person name="Russell D.A."/>
            <person name="Pope W.H."/>
            <person name="Jacobs-Sera D."/>
            <person name="Hatfull G.F."/>
        </authorList>
    </citation>
    <scope>NUCLEOTIDE SEQUENCE [LARGE SCALE GENOMIC DNA]</scope>
</reference>
<dbReference type="RefSeq" id="YP_009954123.1">
    <property type="nucleotide sequence ID" value="NC_051629.1"/>
</dbReference>
<name>A0A5J6THN9_9CAUD</name>
<keyword evidence="2" id="KW-1185">Reference proteome</keyword>
<dbReference type="Proteomes" id="UP000326803">
    <property type="component" value="Segment"/>
</dbReference>
<dbReference type="KEGG" id="vg:60325610"/>
<proteinExistence type="predicted"/>
<protein>
    <submittedName>
        <fullName evidence="1">Uncharacterized protein</fullName>
    </submittedName>
</protein>
<dbReference type="EMBL" id="MN234176">
    <property type="protein sequence ID" value="QFG09427.1"/>
    <property type="molecule type" value="Genomic_DNA"/>
</dbReference>
<dbReference type="GeneID" id="60325610"/>
<gene>
    <name evidence="1" type="primary">45</name>
    <name evidence="1" type="ORF">PBI_YUNA_45</name>
</gene>
<evidence type="ECO:0000313" key="1">
    <source>
        <dbReference type="EMBL" id="QFG09427.1"/>
    </source>
</evidence>
<evidence type="ECO:0000313" key="2">
    <source>
        <dbReference type="Proteomes" id="UP000326803"/>
    </source>
</evidence>
<organism evidence="1 2">
    <name type="scientific">Mycobacterium phage Yuna</name>
    <dbReference type="NCBI Taxonomy" id="2599885"/>
    <lineage>
        <taxon>Viruses</taxon>
        <taxon>Duplodnaviria</taxon>
        <taxon>Heunggongvirae</taxon>
        <taxon>Uroviricota</taxon>
        <taxon>Caudoviricetes</taxon>
        <taxon>Weiservirinae</taxon>
        <taxon>Anayavirus</taxon>
        <taxon>Anayavirus yuna</taxon>
    </lineage>
</organism>
<sequence>MSLVHSQAALRCTRCRLPGEALGEVDDQVLDTPAAALLSGDLRRSGAPLSAPVSAPWDENMP</sequence>